<keyword evidence="3" id="KW-0812">Transmembrane</keyword>
<keyword evidence="6" id="KW-1185">Reference proteome</keyword>
<dbReference type="EMBL" id="VFWZ01000001">
    <property type="protein sequence ID" value="TPN89144.1"/>
    <property type="molecule type" value="Genomic_DNA"/>
</dbReference>
<gene>
    <name evidence="5" type="ORF">FHK87_02665</name>
</gene>
<dbReference type="OrthoDB" id="597270at2"/>
<dbReference type="GO" id="GO:0016758">
    <property type="term" value="F:hexosyltransferase activity"/>
    <property type="evidence" value="ECO:0007669"/>
    <property type="project" value="UniProtKB-ARBA"/>
</dbReference>
<keyword evidence="1" id="KW-0328">Glycosyltransferase</keyword>
<dbReference type="CDD" id="cd00761">
    <property type="entry name" value="Glyco_tranf_GTA_type"/>
    <property type="match status" value="1"/>
</dbReference>
<evidence type="ECO:0000259" key="4">
    <source>
        <dbReference type="Pfam" id="PF00535"/>
    </source>
</evidence>
<name>A0A504JEN8_9FLAO</name>
<feature type="transmembrane region" description="Helical" evidence="3">
    <location>
        <begin position="311"/>
        <end position="330"/>
    </location>
</feature>
<sequence>MNKQLLSLISVIVPIYNSEKYLSRCIKSICDQTYNNIEIILVNDGSKDTSLSICKEYKANNDRIKVIDIPNGGVSNARNTGLAVAKGEYIQFIDSDDYVAANYIERLLSVLEKQNAQLAVCSIESFDSNGNMFDKWSVDHKEFDIENPNRDLFLELIQKFLLFGPVNKLYFRNIIEEHDIKFDTSLSYGEDLLFNFEYLKHVKKLALTNEVSYHYIHENTESLSKKNYENKTELAKRIHYVLLDFFTYLGFTDEISLKVLYSRLFDYYYNMLFAICNNIKLEFSEKKSKIRSLLNDKELKKSFLYFDKQKYAGWIIFCMKYKLITPFILINGMTKSSK</sequence>
<accession>A0A504JEN8</accession>
<evidence type="ECO:0000256" key="1">
    <source>
        <dbReference type="ARBA" id="ARBA00022676"/>
    </source>
</evidence>
<reference evidence="5 6" key="1">
    <citation type="submission" date="2019-06" db="EMBL/GenBank/DDBJ databases">
        <authorList>
            <person name="Meng X."/>
        </authorList>
    </citation>
    <scope>NUCLEOTIDE SEQUENCE [LARGE SCALE GENOMIC DNA]</scope>
    <source>
        <strain evidence="5 6">M625</strain>
    </source>
</reference>
<evidence type="ECO:0000313" key="6">
    <source>
        <dbReference type="Proteomes" id="UP000315540"/>
    </source>
</evidence>
<feature type="domain" description="Glycosyltransferase 2-like" evidence="4">
    <location>
        <begin position="10"/>
        <end position="177"/>
    </location>
</feature>
<dbReference type="PANTHER" id="PTHR22916:SF51">
    <property type="entry name" value="GLYCOSYLTRANSFERASE EPSH-RELATED"/>
    <property type="match status" value="1"/>
</dbReference>
<comment type="caution">
    <text evidence="5">The sequence shown here is derived from an EMBL/GenBank/DDBJ whole genome shotgun (WGS) entry which is preliminary data.</text>
</comment>
<protein>
    <submittedName>
        <fullName evidence="5">Glycosyltransferase family 2 protein</fullName>
    </submittedName>
</protein>
<dbReference type="InterPro" id="IPR001173">
    <property type="entry name" value="Glyco_trans_2-like"/>
</dbReference>
<keyword evidence="2 5" id="KW-0808">Transferase</keyword>
<dbReference type="PANTHER" id="PTHR22916">
    <property type="entry name" value="GLYCOSYLTRANSFERASE"/>
    <property type="match status" value="1"/>
</dbReference>
<dbReference type="Gene3D" id="3.90.550.10">
    <property type="entry name" value="Spore Coat Polysaccharide Biosynthesis Protein SpsA, Chain A"/>
    <property type="match status" value="1"/>
</dbReference>
<dbReference type="Proteomes" id="UP000315540">
    <property type="component" value="Unassembled WGS sequence"/>
</dbReference>
<evidence type="ECO:0000256" key="3">
    <source>
        <dbReference type="SAM" id="Phobius"/>
    </source>
</evidence>
<proteinExistence type="predicted"/>
<organism evidence="5 6">
    <name type="scientific">Aquimarina algicola</name>
    <dbReference type="NCBI Taxonomy" id="2589995"/>
    <lineage>
        <taxon>Bacteria</taxon>
        <taxon>Pseudomonadati</taxon>
        <taxon>Bacteroidota</taxon>
        <taxon>Flavobacteriia</taxon>
        <taxon>Flavobacteriales</taxon>
        <taxon>Flavobacteriaceae</taxon>
        <taxon>Aquimarina</taxon>
    </lineage>
</organism>
<evidence type="ECO:0000313" key="5">
    <source>
        <dbReference type="EMBL" id="TPN89144.1"/>
    </source>
</evidence>
<dbReference type="AlphaFoldDB" id="A0A504JEN8"/>
<keyword evidence="3" id="KW-1133">Transmembrane helix</keyword>
<dbReference type="SUPFAM" id="SSF53448">
    <property type="entry name" value="Nucleotide-diphospho-sugar transferases"/>
    <property type="match status" value="1"/>
</dbReference>
<dbReference type="Pfam" id="PF00535">
    <property type="entry name" value="Glycos_transf_2"/>
    <property type="match status" value="1"/>
</dbReference>
<dbReference type="InterPro" id="IPR029044">
    <property type="entry name" value="Nucleotide-diphossugar_trans"/>
</dbReference>
<evidence type="ECO:0000256" key="2">
    <source>
        <dbReference type="ARBA" id="ARBA00022679"/>
    </source>
</evidence>
<dbReference type="RefSeq" id="WP_140589447.1">
    <property type="nucleotide sequence ID" value="NZ_VFWZ01000001.1"/>
</dbReference>
<keyword evidence="3" id="KW-0472">Membrane</keyword>